<evidence type="ECO:0000313" key="4">
    <source>
        <dbReference type="Proteomes" id="UP000188603"/>
    </source>
</evidence>
<dbReference type="OrthoDB" id="9803333at2"/>
<dbReference type="STRING" id="1471761.B0W44_11220"/>
<dbReference type="GO" id="GO:0008206">
    <property type="term" value="P:bile acid metabolic process"/>
    <property type="evidence" value="ECO:0007669"/>
    <property type="project" value="UniProtKB-ARBA"/>
</dbReference>
<dbReference type="PANTHER" id="PTHR42879:SF6">
    <property type="entry name" value="NADPH-DEPENDENT REDUCTASE BACG"/>
    <property type="match status" value="1"/>
</dbReference>
<dbReference type="SUPFAM" id="SSF51735">
    <property type="entry name" value="NAD(P)-binding Rossmann-fold domains"/>
    <property type="match status" value="1"/>
</dbReference>
<dbReference type="InterPro" id="IPR050259">
    <property type="entry name" value="SDR"/>
</dbReference>
<organism evidence="3 4">
    <name type="scientific">Novibacillus thermophilus</name>
    <dbReference type="NCBI Taxonomy" id="1471761"/>
    <lineage>
        <taxon>Bacteria</taxon>
        <taxon>Bacillati</taxon>
        <taxon>Bacillota</taxon>
        <taxon>Bacilli</taxon>
        <taxon>Bacillales</taxon>
        <taxon>Thermoactinomycetaceae</taxon>
        <taxon>Novibacillus</taxon>
    </lineage>
</organism>
<protein>
    <submittedName>
        <fullName evidence="3">3-oxoacyl-ACP reductase</fullName>
    </submittedName>
</protein>
<accession>A0A1U9K8A5</accession>
<dbReference type="KEGG" id="ntr:B0W44_11220"/>
<dbReference type="InterPro" id="IPR036291">
    <property type="entry name" value="NAD(P)-bd_dom_sf"/>
</dbReference>
<evidence type="ECO:0000256" key="1">
    <source>
        <dbReference type="ARBA" id="ARBA00006484"/>
    </source>
</evidence>
<evidence type="ECO:0000313" key="3">
    <source>
        <dbReference type="EMBL" id="AQS56250.1"/>
    </source>
</evidence>
<comment type="similarity">
    <text evidence="1">Belongs to the short-chain dehydrogenases/reductases (SDR) family.</text>
</comment>
<dbReference type="CDD" id="cd05344">
    <property type="entry name" value="BKR_like_SDR_like"/>
    <property type="match status" value="1"/>
</dbReference>
<dbReference type="Gene3D" id="3.40.50.720">
    <property type="entry name" value="NAD(P)-binding Rossmann-like Domain"/>
    <property type="match status" value="1"/>
</dbReference>
<dbReference type="Pfam" id="PF13561">
    <property type="entry name" value="adh_short_C2"/>
    <property type="match status" value="1"/>
</dbReference>
<name>A0A1U9K8A5_9BACL</name>
<dbReference type="PRINTS" id="PR00081">
    <property type="entry name" value="GDHRDH"/>
</dbReference>
<keyword evidence="2" id="KW-0560">Oxidoreductase</keyword>
<dbReference type="InterPro" id="IPR002347">
    <property type="entry name" value="SDR_fam"/>
</dbReference>
<gene>
    <name evidence="3" type="ORF">B0W44_11220</name>
</gene>
<dbReference type="AlphaFoldDB" id="A0A1U9K8A5"/>
<sequence>MDLRLAGKVALVTAASRGLGKAIAAELSREGADVVMCSRNKDNIERAAHDIAEETGGRVIPVTGDVSRLDDIQSVVSRVQQAYGKLDVLVCNAGGPPGGPFESFDDAAWQSAFETNLLSVVRLVRECLPLMKDNGGRILAVASSSVKVPIPGLILSNVMRSGVAGLMKTLANELAPYDILVNTVCPGRIATDRVAELDAAKAEQNGMSLESVKREMEGQIPLKRYGKPEEFAKVVAFLASEANSYMTGSTLMIDGGMVQAL</sequence>
<dbReference type="EMBL" id="CP019699">
    <property type="protein sequence ID" value="AQS56250.1"/>
    <property type="molecule type" value="Genomic_DNA"/>
</dbReference>
<dbReference type="PANTHER" id="PTHR42879">
    <property type="entry name" value="3-OXOACYL-(ACYL-CARRIER-PROTEIN) REDUCTASE"/>
    <property type="match status" value="1"/>
</dbReference>
<dbReference type="FunFam" id="3.40.50.720:FF:000084">
    <property type="entry name" value="Short-chain dehydrogenase reductase"/>
    <property type="match status" value="1"/>
</dbReference>
<dbReference type="GO" id="GO:0016491">
    <property type="term" value="F:oxidoreductase activity"/>
    <property type="evidence" value="ECO:0007669"/>
    <property type="project" value="UniProtKB-KW"/>
</dbReference>
<proteinExistence type="inferred from homology"/>
<reference evidence="3 4" key="1">
    <citation type="journal article" date="2015" name="Int. J. Syst. Evol. Microbiol.">
        <title>Novibacillus thermophilus gen. nov., sp. nov., a Gram-staining-negative and moderately thermophilic member of the family Thermoactinomycetaceae.</title>
        <authorList>
            <person name="Yang G."/>
            <person name="Chen J."/>
            <person name="Zhou S."/>
        </authorList>
    </citation>
    <scope>NUCLEOTIDE SEQUENCE [LARGE SCALE GENOMIC DNA]</scope>
    <source>
        <strain evidence="3 4">SG-1</strain>
    </source>
</reference>
<evidence type="ECO:0000256" key="2">
    <source>
        <dbReference type="ARBA" id="ARBA00023002"/>
    </source>
</evidence>
<dbReference type="RefSeq" id="WP_077720108.1">
    <property type="nucleotide sequence ID" value="NZ_CP019699.1"/>
</dbReference>
<dbReference type="Proteomes" id="UP000188603">
    <property type="component" value="Chromosome"/>
</dbReference>
<keyword evidence="4" id="KW-1185">Reference proteome</keyword>